<evidence type="ECO:0000256" key="4">
    <source>
        <dbReference type="ARBA" id="ARBA00022833"/>
    </source>
</evidence>
<accession>A0A4C1XYE3</accession>
<reference evidence="7 8" key="1">
    <citation type="journal article" date="2019" name="Commun. Biol.">
        <title>The bagworm genome reveals a unique fibroin gene that provides high tensile strength.</title>
        <authorList>
            <person name="Kono N."/>
            <person name="Nakamura H."/>
            <person name="Ohtoshi R."/>
            <person name="Tomita M."/>
            <person name="Numata K."/>
            <person name="Arakawa K."/>
        </authorList>
    </citation>
    <scope>NUCLEOTIDE SEQUENCE [LARGE SCALE GENOMIC DNA]</scope>
</reference>
<keyword evidence="5" id="KW-0539">Nucleus</keyword>
<evidence type="ECO:0000256" key="6">
    <source>
        <dbReference type="SAM" id="MobiDB-lite"/>
    </source>
</evidence>
<dbReference type="OrthoDB" id="117690at2759"/>
<keyword evidence="3" id="KW-0863">Zinc-finger</keyword>
<feature type="region of interest" description="Disordered" evidence="6">
    <location>
        <begin position="1"/>
        <end position="21"/>
    </location>
</feature>
<keyword evidence="8" id="KW-1185">Reference proteome</keyword>
<evidence type="ECO:0000256" key="5">
    <source>
        <dbReference type="ARBA" id="ARBA00023242"/>
    </source>
</evidence>
<gene>
    <name evidence="7" type="primary">ZBED4</name>
    <name evidence="7" type="ORF">EVAR_43957_1</name>
</gene>
<dbReference type="AlphaFoldDB" id="A0A4C1XYE3"/>
<dbReference type="PANTHER" id="PTHR46481">
    <property type="entry name" value="ZINC FINGER BED DOMAIN-CONTAINING PROTEIN 4"/>
    <property type="match status" value="1"/>
</dbReference>
<evidence type="ECO:0000256" key="3">
    <source>
        <dbReference type="ARBA" id="ARBA00022771"/>
    </source>
</evidence>
<keyword evidence="2" id="KW-0479">Metal-binding</keyword>
<comment type="caution">
    <text evidence="7">The sequence shown here is derived from an EMBL/GenBank/DDBJ whole genome shotgun (WGS) entry which is preliminary data.</text>
</comment>
<evidence type="ECO:0000256" key="2">
    <source>
        <dbReference type="ARBA" id="ARBA00022723"/>
    </source>
</evidence>
<protein>
    <submittedName>
        <fullName evidence="7">Zinc finger BED domain-containing protein 4</fullName>
    </submittedName>
</protein>
<feature type="compositionally biased region" description="Basic residues" evidence="6">
    <location>
        <begin position="1"/>
        <end position="12"/>
    </location>
</feature>
<dbReference type="PANTHER" id="PTHR46481:SF10">
    <property type="entry name" value="ZINC FINGER BED DOMAIN-CONTAINING PROTEIN 39"/>
    <property type="match status" value="1"/>
</dbReference>
<name>A0A4C1XYE3_EUMVA</name>
<dbReference type="InterPro" id="IPR052035">
    <property type="entry name" value="ZnF_BED_domain_contain"/>
</dbReference>
<feature type="compositionally biased region" description="Polar residues" evidence="6">
    <location>
        <begin position="52"/>
        <end position="67"/>
    </location>
</feature>
<dbReference type="Proteomes" id="UP000299102">
    <property type="component" value="Unassembled WGS sequence"/>
</dbReference>
<feature type="region of interest" description="Disordered" evidence="6">
    <location>
        <begin position="46"/>
        <end position="67"/>
    </location>
</feature>
<dbReference type="GO" id="GO:0005634">
    <property type="term" value="C:nucleus"/>
    <property type="evidence" value="ECO:0007669"/>
    <property type="project" value="UniProtKB-SubCell"/>
</dbReference>
<evidence type="ECO:0000313" key="8">
    <source>
        <dbReference type="Proteomes" id="UP000299102"/>
    </source>
</evidence>
<keyword evidence="4" id="KW-0862">Zinc</keyword>
<evidence type="ECO:0000256" key="1">
    <source>
        <dbReference type="ARBA" id="ARBA00004123"/>
    </source>
</evidence>
<dbReference type="GO" id="GO:0008270">
    <property type="term" value="F:zinc ion binding"/>
    <property type="evidence" value="ECO:0007669"/>
    <property type="project" value="UniProtKB-KW"/>
</dbReference>
<dbReference type="EMBL" id="BGZK01001018">
    <property type="protein sequence ID" value="GBP68626.1"/>
    <property type="molecule type" value="Genomic_DNA"/>
</dbReference>
<dbReference type="InterPro" id="IPR012337">
    <property type="entry name" value="RNaseH-like_sf"/>
</dbReference>
<evidence type="ECO:0000313" key="7">
    <source>
        <dbReference type="EMBL" id="GBP68626.1"/>
    </source>
</evidence>
<dbReference type="SUPFAM" id="SSF53098">
    <property type="entry name" value="Ribonuclease H-like"/>
    <property type="match status" value="1"/>
</dbReference>
<sequence>MTRKVAVRKKISRGGVGRKATTSGMLNHLKNKHSEEYHKLVPTLPKGRETMNQDTNVSNKPSTPKNQMTLEKCTEMNKLWDINDPKAKKYHVLIAEMIALDEAVNIVERAGFRRMINSALPRHNTPSRPYFSDNVIPEIYRKVVKKIKSLLSDTDYISVTSDMWTCLHNHNSFLSFTAHFIDREFNLKHAVLSIKHFEGQHTAGNIAMSLQEMANLWDIREKIHVVIHDNGRNTVRAVSDAELASARYFIHIIQLIVNDCLKVQLDMTQMIATGRRIVTHFNHSGTAQEKLRSIQKDLDLPQHELVQDVSARWNSTYYMLERLTQQKRAISVYLTDCDIANLTAAQWELLEHILKLLQPFEEITKLIVPDTLAFLK</sequence>
<proteinExistence type="predicted"/>
<organism evidence="7 8">
    <name type="scientific">Eumeta variegata</name>
    <name type="common">Bagworm moth</name>
    <name type="synonym">Eumeta japonica</name>
    <dbReference type="NCBI Taxonomy" id="151549"/>
    <lineage>
        <taxon>Eukaryota</taxon>
        <taxon>Metazoa</taxon>
        <taxon>Ecdysozoa</taxon>
        <taxon>Arthropoda</taxon>
        <taxon>Hexapoda</taxon>
        <taxon>Insecta</taxon>
        <taxon>Pterygota</taxon>
        <taxon>Neoptera</taxon>
        <taxon>Endopterygota</taxon>
        <taxon>Lepidoptera</taxon>
        <taxon>Glossata</taxon>
        <taxon>Ditrysia</taxon>
        <taxon>Tineoidea</taxon>
        <taxon>Psychidae</taxon>
        <taxon>Oiketicinae</taxon>
        <taxon>Eumeta</taxon>
    </lineage>
</organism>
<dbReference type="STRING" id="151549.A0A4C1XYE3"/>
<comment type="subcellular location">
    <subcellularLocation>
        <location evidence="1">Nucleus</location>
    </subcellularLocation>
</comment>